<dbReference type="EMBL" id="LT598451">
    <property type="protein sequence ID" value="SCU92766.1"/>
    <property type="molecule type" value="Genomic_DNA"/>
</dbReference>
<name>A0A1G4JPS1_9SACH</name>
<dbReference type="AlphaFoldDB" id="A0A1G4JPS1"/>
<keyword evidence="3" id="KW-1185">Reference proteome</keyword>
<feature type="compositionally biased region" description="Acidic residues" evidence="1">
    <location>
        <begin position="177"/>
        <end position="190"/>
    </location>
</feature>
<proteinExistence type="predicted"/>
<dbReference type="Gene3D" id="6.10.250.2010">
    <property type="match status" value="1"/>
</dbReference>
<dbReference type="GO" id="GO:0005634">
    <property type="term" value="C:nucleus"/>
    <property type="evidence" value="ECO:0007669"/>
    <property type="project" value="InterPro"/>
</dbReference>
<sequence length="214" mass="23724">MGSVGKKKGKRKSLLNLRGALKGLLTAQNSNNSSVEPPVLSTTNLEEDLSDTSKQTETSEFSSNPQHLQPQDKHGIVYIMSKEAQLIPKLTDEQVLERHKRADENMKRAWSRLIQKYESIGDEGDVLDLNTGEIIEDNGHIRGLSTFDATVNSANDNYVSVLSDLLEIDKATGNVWQEDEEEEEEGDFEKEDGSSSESDGANDHDEFAEVGQDL</sequence>
<feature type="region of interest" description="Disordered" evidence="1">
    <location>
        <begin position="173"/>
        <end position="214"/>
    </location>
</feature>
<protein>
    <submittedName>
        <fullName evidence="2">LANO_0E02036g1_1</fullName>
    </submittedName>
</protein>
<evidence type="ECO:0000313" key="3">
    <source>
        <dbReference type="Proteomes" id="UP000189911"/>
    </source>
</evidence>
<dbReference type="Pfam" id="PF10384">
    <property type="entry name" value="Scm3"/>
    <property type="match status" value="1"/>
</dbReference>
<accession>A0A1G4JPS1</accession>
<evidence type="ECO:0000256" key="1">
    <source>
        <dbReference type="SAM" id="MobiDB-lite"/>
    </source>
</evidence>
<organism evidence="2 3">
    <name type="scientific">Lachancea nothofagi CBS 11611</name>
    <dbReference type="NCBI Taxonomy" id="1266666"/>
    <lineage>
        <taxon>Eukaryota</taxon>
        <taxon>Fungi</taxon>
        <taxon>Dikarya</taxon>
        <taxon>Ascomycota</taxon>
        <taxon>Saccharomycotina</taxon>
        <taxon>Saccharomycetes</taxon>
        <taxon>Saccharomycetales</taxon>
        <taxon>Saccharomycetaceae</taxon>
        <taxon>Lachancea</taxon>
    </lineage>
</organism>
<dbReference type="Proteomes" id="UP000189911">
    <property type="component" value="Chromosome E"/>
</dbReference>
<gene>
    <name evidence="2" type="ORF">LANO_0E02036G</name>
</gene>
<dbReference type="OrthoDB" id="2420608at2759"/>
<evidence type="ECO:0000313" key="2">
    <source>
        <dbReference type="EMBL" id="SCU92766.1"/>
    </source>
</evidence>
<dbReference type="InterPro" id="IPR018465">
    <property type="entry name" value="Scm3/HJURP"/>
</dbReference>
<feature type="region of interest" description="Disordered" evidence="1">
    <location>
        <begin position="25"/>
        <end position="69"/>
    </location>
</feature>
<dbReference type="GO" id="GO:0042393">
    <property type="term" value="F:histone binding"/>
    <property type="evidence" value="ECO:0007669"/>
    <property type="project" value="InterPro"/>
</dbReference>
<reference evidence="3" key="1">
    <citation type="submission" date="2016-03" db="EMBL/GenBank/DDBJ databases">
        <authorList>
            <person name="Devillers Hugo."/>
        </authorList>
    </citation>
    <scope>NUCLEOTIDE SEQUENCE [LARGE SCALE GENOMIC DNA]</scope>
</reference>
<feature type="compositionally biased region" description="Polar residues" evidence="1">
    <location>
        <begin position="52"/>
        <end position="69"/>
    </location>
</feature>
<feature type="compositionally biased region" description="Polar residues" evidence="1">
    <location>
        <begin position="26"/>
        <end position="44"/>
    </location>
</feature>